<keyword evidence="3" id="KW-1185">Reference proteome</keyword>
<evidence type="ECO:0000256" key="1">
    <source>
        <dbReference type="SAM" id="MobiDB-lite"/>
    </source>
</evidence>
<feature type="compositionally biased region" description="Basic and acidic residues" evidence="1">
    <location>
        <begin position="40"/>
        <end position="49"/>
    </location>
</feature>
<gene>
    <name evidence="2" type="ORF">TBRA_LOCUS12875</name>
</gene>
<feature type="region of interest" description="Disordered" evidence="1">
    <location>
        <begin position="40"/>
        <end position="105"/>
    </location>
</feature>
<dbReference type="Proteomes" id="UP000479190">
    <property type="component" value="Unassembled WGS sequence"/>
</dbReference>
<reference evidence="2 3" key="1">
    <citation type="submission" date="2020-02" db="EMBL/GenBank/DDBJ databases">
        <authorList>
            <person name="Ferguson B K."/>
        </authorList>
    </citation>
    <scope>NUCLEOTIDE SEQUENCE [LARGE SCALE GENOMIC DNA]</scope>
</reference>
<protein>
    <submittedName>
        <fullName evidence="2">Uncharacterized protein</fullName>
    </submittedName>
</protein>
<sequence length="203" mass="23515">MPSTRIYQPVKMRLLESLRSWLHSSRVVVRYATHRYRAEPGGLRREPSHRASRANRAHRDNTESTEEETLAGILQEMEADITVQGSNRTRRRPRKNSLSWRSSPVCESMKPGAPSLFVRLAEFVSRRGEPPELETDTTACQLCAAAYEAQKEYHQEPLWKRTLSLLNHFSSQKRFQHRQRSAVTPNHTCLTLTEYERMGAKPK</sequence>
<dbReference type="EMBL" id="CADCXV010001098">
    <property type="protein sequence ID" value="CAB0041199.1"/>
    <property type="molecule type" value="Genomic_DNA"/>
</dbReference>
<evidence type="ECO:0000313" key="2">
    <source>
        <dbReference type="EMBL" id="CAB0041199.1"/>
    </source>
</evidence>
<organism evidence="2 3">
    <name type="scientific">Trichogramma brassicae</name>
    <dbReference type="NCBI Taxonomy" id="86971"/>
    <lineage>
        <taxon>Eukaryota</taxon>
        <taxon>Metazoa</taxon>
        <taxon>Ecdysozoa</taxon>
        <taxon>Arthropoda</taxon>
        <taxon>Hexapoda</taxon>
        <taxon>Insecta</taxon>
        <taxon>Pterygota</taxon>
        <taxon>Neoptera</taxon>
        <taxon>Endopterygota</taxon>
        <taxon>Hymenoptera</taxon>
        <taxon>Apocrita</taxon>
        <taxon>Proctotrupomorpha</taxon>
        <taxon>Chalcidoidea</taxon>
        <taxon>Trichogrammatidae</taxon>
        <taxon>Trichogramma</taxon>
    </lineage>
</organism>
<evidence type="ECO:0000313" key="3">
    <source>
        <dbReference type="Proteomes" id="UP000479190"/>
    </source>
</evidence>
<name>A0A6H5IWD3_9HYME</name>
<dbReference type="AlphaFoldDB" id="A0A6H5IWD3"/>
<accession>A0A6H5IWD3</accession>
<proteinExistence type="predicted"/>